<evidence type="ECO:0000256" key="1">
    <source>
        <dbReference type="ARBA" id="ARBA00023015"/>
    </source>
</evidence>
<comment type="caution">
    <text evidence="7">The sequence shown here is derived from an EMBL/GenBank/DDBJ whole genome shotgun (WGS) entry which is preliminary data.</text>
</comment>
<keyword evidence="2" id="KW-0238">DNA-binding</keyword>
<keyword evidence="1" id="KW-0805">Transcription regulation</keyword>
<dbReference type="PRINTS" id="PR00032">
    <property type="entry name" value="HTHARAC"/>
</dbReference>
<keyword evidence="8" id="KW-1185">Reference proteome</keyword>
<keyword evidence="4" id="KW-1133">Transmembrane helix</keyword>
<dbReference type="InterPro" id="IPR041522">
    <property type="entry name" value="CdaR_GGDEF"/>
</dbReference>
<sequence>MLAKKAETVWRFNFSLKLCCTGSAHKAVRCSIMMACNKRRRLRGRIMFRINRYLTKMIVFSIGVSTLPIILLGLFFYVKTSSTIQQKVNDGNVLVLEQTRLRIEQVLGALDLQIERLSESSFVTEALETGITPSQFTLVQNLLRSMSQVQTFDVGVRDVHLVDVSRGWILNSEGYNPLSPEKTSIIDHYLHIDRNKFWNVEKTSLLRSRNADNTLTFSLVKKIPAFIEKPLGMLIVEINGGQLRHFLANNNTLGEVMILDEDYAVLTTQSENSKVDTATLQTIVGKLRGNQEKSGLFESLVGGTQVGVAFQRSSFNGWIYISLIPIEQIKFESRRTGWIILATSFTMLLLAVLISLAGSQRMYAPIHRLYLSLFSQQDPERKRVDEFLIINERFMKMRSDQVQMADQLRSHTRQLEEYYVLKLVRGDFKPSEIQEKLGGMNVAGRRMAVLTIQMDTLKGTRYEERDSELLLFAINNMVSDLIPSAQRLLPIVLQSSQVTLVFEEPGSTEDFRTYIYSLAKQVQDTLEQYLKLRISIGISRSYDGLRYANQAYKEAIDALKYRVMYGQKTILHIDDVQPAHHVTTIYPKDLERQIRDSVKMADRDKVQELLNEFFEEISRQYHNYNEYQIAVTRLFVNLIWLQQESGGATIDLPEGEPPLLEQLNALSSVDEVRHWFRNKLIEPMILVYDEQRRTRHKSISEEVTQLIHSNFDSEISLESCSTLLNYHPSYISKVLRQELGISFSDYLLQYRLLKAKEMLEETDMKVSEIALKLQYNNSQNFIRSFRKLVGITPGAYREERLTNMQYRTFKQ</sequence>
<evidence type="ECO:0000313" key="7">
    <source>
        <dbReference type="EMBL" id="MVQ36563.1"/>
    </source>
</evidence>
<dbReference type="SMART" id="SM00342">
    <property type="entry name" value="HTH_ARAC"/>
    <property type="match status" value="1"/>
</dbReference>
<dbReference type="Gene3D" id="1.10.10.60">
    <property type="entry name" value="Homeodomain-like"/>
    <property type="match status" value="2"/>
</dbReference>
<evidence type="ECO:0000256" key="4">
    <source>
        <dbReference type="SAM" id="Phobius"/>
    </source>
</evidence>
<evidence type="ECO:0000256" key="3">
    <source>
        <dbReference type="ARBA" id="ARBA00023163"/>
    </source>
</evidence>
<evidence type="ECO:0000259" key="5">
    <source>
        <dbReference type="PROSITE" id="PS01124"/>
    </source>
</evidence>
<dbReference type="PANTHER" id="PTHR43280">
    <property type="entry name" value="ARAC-FAMILY TRANSCRIPTIONAL REGULATOR"/>
    <property type="match status" value="1"/>
</dbReference>
<keyword evidence="4" id="KW-0472">Membrane</keyword>
<keyword evidence="3" id="KW-0804">Transcription</keyword>
<dbReference type="Proteomes" id="UP000467637">
    <property type="component" value="Unassembled WGS sequence"/>
</dbReference>
<accession>A0ABW9UBB5</accession>
<dbReference type="PROSITE" id="PS50887">
    <property type="entry name" value="GGDEF"/>
    <property type="match status" value="1"/>
</dbReference>
<dbReference type="InterPro" id="IPR018060">
    <property type="entry name" value="HTH_AraC"/>
</dbReference>
<keyword evidence="4" id="KW-0812">Transmembrane</keyword>
<feature type="domain" description="HTH araC/xylS-type" evidence="5">
    <location>
        <begin position="701"/>
        <end position="799"/>
    </location>
</feature>
<name>A0ABW9UBB5_9BACL</name>
<feature type="transmembrane region" description="Helical" evidence="4">
    <location>
        <begin position="338"/>
        <end position="358"/>
    </location>
</feature>
<dbReference type="InterPro" id="IPR009057">
    <property type="entry name" value="Homeodomain-like_sf"/>
</dbReference>
<reference evidence="7 8" key="1">
    <citation type="submission" date="2019-12" db="EMBL/GenBank/DDBJ databases">
        <authorList>
            <person name="Huq M.A."/>
        </authorList>
    </citation>
    <scope>NUCLEOTIDE SEQUENCE [LARGE SCALE GENOMIC DNA]</scope>
    <source>
        <strain evidence="7 8">MAH-34</strain>
    </source>
</reference>
<dbReference type="PROSITE" id="PS01124">
    <property type="entry name" value="HTH_ARAC_FAMILY_2"/>
    <property type="match status" value="1"/>
</dbReference>
<organism evidence="7 8">
    <name type="scientific">Paenibacillus anseongense</name>
    <dbReference type="NCBI Taxonomy" id="2682845"/>
    <lineage>
        <taxon>Bacteria</taxon>
        <taxon>Bacillati</taxon>
        <taxon>Bacillota</taxon>
        <taxon>Bacilli</taxon>
        <taxon>Bacillales</taxon>
        <taxon>Paenibacillaceae</taxon>
        <taxon>Paenibacillus</taxon>
    </lineage>
</organism>
<dbReference type="InterPro" id="IPR020449">
    <property type="entry name" value="Tscrpt_reg_AraC-type_HTH"/>
</dbReference>
<dbReference type="EMBL" id="WSEM01000016">
    <property type="protein sequence ID" value="MVQ36563.1"/>
    <property type="molecule type" value="Genomic_DNA"/>
</dbReference>
<evidence type="ECO:0000313" key="8">
    <source>
        <dbReference type="Proteomes" id="UP000467637"/>
    </source>
</evidence>
<dbReference type="PANTHER" id="PTHR43280:SF10">
    <property type="entry name" value="REGULATORY PROTEIN POCR"/>
    <property type="match status" value="1"/>
</dbReference>
<feature type="transmembrane region" description="Helical" evidence="4">
    <location>
        <begin position="53"/>
        <end position="78"/>
    </location>
</feature>
<dbReference type="InterPro" id="IPR018062">
    <property type="entry name" value="HTH_AraC-typ_CS"/>
</dbReference>
<dbReference type="PROSITE" id="PS00041">
    <property type="entry name" value="HTH_ARAC_FAMILY_1"/>
    <property type="match status" value="1"/>
</dbReference>
<dbReference type="Pfam" id="PF12833">
    <property type="entry name" value="HTH_18"/>
    <property type="match status" value="1"/>
</dbReference>
<dbReference type="InterPro" id="IPR000160">
    <property type="entry name" value="GGDEF_dom"/>
</dbReference>
<evidence type="ECO:0000256" key="2">
    <source>
        <dbReference type="ARBA" id="ARBA00023125"/>
    </source>
</evidence>
<gene>
    <name evidence="7" type="ORF">GON05_18300</name>
</gene>
<proteinExistence type="predicted"/>
<feature type="domain" description="GGDEF" evidence="6">
    <location>
        <begin position="445"/>
        <end position="575"/>
    </location>
</feature>
<evidence type="ECO:0000259" key="6">
    <source>
        <dbReference type="PROSITE" id="PS50887"/>
    </source>
</evidence>
<dbReference type="SUPFAM" id="SSF46689">
    <property type="entry name" value="Homeodomain-like"/>
    <property type="match status" value="1"/>
</dbReference>
<dbReference type="Pfam" id="PF17853">
    <property type="entry name" value="GGDEF_2"/>
    <property type="match status" value="1"/>
</dbReference>
<protein>
    <submittedName>
        <fullName evidence="7">Helix-turn-helix domain-containing protein</fullName>
    </submittedName>
</protein>